<dbReference type="RefSeq" id="WP_190121316.1">
    <property type="nucleotide sequence ID" value="NZ_BMWG01000001.1"/>
</dbReference>
<proteinExistence type="predicted"/>
<evidence type="ECO:0000313" key="3">
    <source>
        <dbReference type="Proteomes" id="UP000630936"/>
    </source>
</evidence>
<feature type="region of interest" description="Disordered" evidence="1">
    <location>
        <begin position="97"/>
        <end position="123"/>
    </location>
</feature>
<accession>A0A918PNK8</accession>
<gene>
    <name evidence="2" type="ORF">GCM10010387_07100</name>
</gene>
<name>A0A918PNK8_9ACTN</name>
<comment type="caution">
    <text evidence="2">The sequence shown here is derived from an EMBL/GenBank/DDBJ whole genome shotgun (WGS) entry which is preliminary data.</text>
</comment>
<organism evidence="2 3">
    <name type="scientific">Streptomyces inusitatus</name>
    <dbReference type="NCBI Taxonomy" id="68221"/>
    <lineage>
        <taxon>Bacteria</taxon>
        <taxon>Bacillati</taxon>
        <taxon>Actinomycetota</taxon>
        <taxon>Actinomycetes</taxon>
        <taxon>Kitasatosporales</taxon>
        <taxon>Streptomycetaceae</taxon>
        <taxon>Streptomyces</taxon>
    </lineage>
</organism>
<protein>
    <submittedName>
        <fullName evidence="2">Uncharacterized protein</fullName>
    </submittedName>
</protein>
<evidence type="ECO:0000256" key="1">
    <source>
        <dbReference type="SAM" id="MobiDB-lite"/>
    </source>
</evidence>
<sequence length="123" mass="14117">MFDMYRAAGRPPLRVISDDLRSQDELYEVSRETIRRMLLGKTVPHTWATVLAVSTVLHHRGSHGRDFLEPYENEYGEPEPSAAQKLRRFWDKALDAPQIEPDPWADQPSPQPARGGYSDEPPF</sequence>
<dbReference type="EMBL" id="BMWG01000001">
    <property type="protein sequence ID" value="GGZ17041.1"/>
    <property type="molecule type" value="Genomic_DNA"/>
</dbReference>
<dbReference type="Proteomes" id="UP000630936">
    <property type="component" value="Unassembled WGS sequence"/>
</dbReference>
<reference evidence="2" key="1">
    <citation type="journal article" date="2014" name="Int. J. Syst. Evol. Microbiol.">
        <title>Complete genome sequence of Corynebacterium casei LMG S-19264T (=DSM 44701T), isolated from a smear-ripened cheese.</title>
        <authorList>
            <consortium name="US DOE Joint Genome Institute (JGI-PGF)"/>
            <person name="Walter F."/>
            <person name="Albersmeier A."/>
            <person name="Kalinowski J."/>
            <person name="Ruckert C."/>
        </authorList>
    </citation>
    <scope>NUCLEOTIDE SEQUENCE</scope>
    <source>
        <strain evidence="2">JCM 4988</strain>
    </source>
</reference>
<evidence type="ECO:0000313" key="2">
    <source>
        <dbReference type="EMBL" id="GGZ17041.1"/>
    </source>
</evidence>
<keyword evidence="3" id="KW-1185">Reference proteome</keyword>
<dbReference type="AlphaFoldDB" id="A0A918PNK8"/>
<reference evidence="2" key="2">
    <citation type="submission" date="2020-09" db="EMBL/GenBank/DDBJ databases">
        <authorList>
            <person name="Sun Q."/>
            <person name="Ohkuma M."/>
        </authorList>
    </citation>
    <scope>NUCLEOTIDE SEQUENCE</scope>
    <source>
        <strain evidence="2">JCM 4988</strain>
    </source>
</reference>